<reference evidence="8" key="1">
    <citation type="submission" date="2009-07" db="EMBL/GenBank/DDBJ databases">
        <title>Complete sequence of Methylotenera mobilis JLW8.</title>
        <authorList>
            <consortium name="US DOE Joint Genome Institute"/>
            <person name="Lucas S."/>
            <person name="Copeland A."/>
            <person name="Lapidus A."/>
            <person name="Glavina del Rio T."/>
            <person name="Tice H."/>
            <person name="Bruce D."/>
            <person name="Goodwin L."/>
            <person name="Pitluck S."/>
            <person name="LaButti K.M."/>
            <person name="Clum A."/>
            <person name="Larimer F."/>
            <person name="Land M."/>
            <person name="Hauser L."/>
            <person name="Kyrpides N."/>
            <person name="Mikhailova N."/>
            <person name="Kayluzhnaya M."/>
            <person name="Chistoserdova L."/>
        </authorList>
    </citation>
    <scope>NUCLEOTIDE SEQUENCE [LARGE SCALE GENOMIC DNA]</scope>
    <source>
        <strain evidence="8">JLW8 / ATCC BAA-1282 / DSM 17540</strain>
    </source>
</reference>
<dbReference type="Pfam" id="PF21993">
    <property type="entry name" value="TetR_C_13_2"/>
    <property type="match status" value="1"/>
</dbReference>
<dbReference type="SUPFAM" id="SSF48498">
    <property type="entry name" value="Tetracyclin repressor-like, C-terminal domain"/>
    <property type="match status" value="1"/>
</dbReference>
<dbReference type="EMBL" id="CP001672">
    <property type="protein sequence ID" value="ACT46980.1"/>
    <property type="molecule type" value="Genomic_DNA"/>
</dbReference>
<gene>
    <name evidence="7" type="ordered locus">Mmol_0069</name>
</gene>
<keyword evidence="8" id="KW-1185">Reference proteome</keyword>
<feature type="domain" description="HTH tetR-type" evidence="6">
    <location>
        <begin position="7"/>
        <end position="67"/>
    </location>
</feature>
<organism evidence="7 8">
    <name type="scientific">Methylotenera mobilis (strain JLW8 / ATCC BAA-1282 / DSM 17540)</name>
    <dbReference type="NCBI Taxonomy" id="583345"/>
    <lineage>
        <taxon>Bacteria</taxon>
        <taxon>Pseudomonadati</taxon>
        <taxon>Pseudomonadota</taxon>
        <taxon>Betaproteobacteria</taxon>
        <taxon>Nitrosomonadales</taxon>
        <taxon>Methylophilaceae</taxon>
        <taxon>Methylotenera</taxon>
    </lineage>
</organism>
<dbReference type="PRINTS" id="PR00455">
    <property type="entry name" value="HTHTETR"/>
</dbReference>
<evidence type="ECO:0000313" key="8">
    <source>
        <dbReference type="Proteomes" id="UP000002742"/>
    </source>
</evidence>
<dbReference type="Pfam" id="PF00440">
    <property type="entry name" value="TetR_N"/>
    <property type="match status" value="1"/>
</dbReference>
<feature type="DNA-binding region" description="H-T-H motif" evidence="5">
    <location>
        <begin position="30"/>
        <end position="49"/>
    </location>
</feature>
<accession>C6WY84</accession>
<dbReference type="SUPFAM" id="SSF46689">
    <property type="entry name" value="Homeodomain-like"/>
    <property type="match status" value="1"/>
</dbReference>
<name>C6WY84_METML</name>
<dbReference type="KEGG" id="mmb:Mmol_0069"/>
<evidence type="ECO:0000256" key="1">
    <source>
        <dbReference type="ARBA" id="ARBA00022491"/>
    </source>
</evidence>
<keyword evidence="1" id="KW-0678">Repressor</keyword>
<dbReference type="InterPro" id="IPR054156">
    <property type="entry name" value="YxaF_TetR_C"/>
</dbReference>
<evidence type="ECO:0000313" key="7">
    <source>
        <dbReference type="EMBL" id="ACT46980.1"/>
    </source>
</evidence>
<dbReference type="InterPro" id="IPR023772">
    <property type="entry name" value="DNA-bd_HTH_TetR-type_CS"/>
</dbReference>
<evidence type="ECO:0000256" key="2">
    <source>
        <dbReference type="ARBA" id="ARBA00023015"/>
    </source>
</evidence>
<evidence type="ECO:0000256" key="5">
    <source>
        <dbReference type="PROSITE-ProRule" id="PRU00335"/>
    </source>
</evidence>
<evidence type="ECO:0000259" key="6">
    <source>
        <dbReference type="PROSITE" id="PS50977"/>
    </source>
</evidence>
<dbReference type="eggNOG" id="COG1309">
    <property type="taxonomic scope" value="Bacteria"/>
</dbReference>
<keyword evidence="4" id="KW-0804">Transcription</keyword>
<keyword evidence="3 5" id="KW-0238">DNA-binding</keyword>
<dbReference type="PROSITE" id="PS50977">
    <property type="entry name" value="HTH_TETR_2"/>
    <property type="match status" value="1"/>
</dbReference>
<dbReference type="PANTHER" id="PTHR47506">
    <property type="entry name" value="TRANSCRIPTIONAL REGULATORY PROTEIN"/>
    <property type="match status" value="1"/>
</dbReference>
<dbReference type="OrthoDB" id="5293507at2"/>
<dbReference type="InterPro" id="IPR009057">
    <property type="entry name" value="Homeodomain-like_sf"/>
</dbReference>
<keyword evidence="2" id="KW-0805">Transcription regulation</keyword>
<protein>
    <submittedName>
        <fullName evidence="7">Transcriptional regulator, TetR family</fullName>
    </submittedName>
</protein>
<sequence length="198" mass="22078">MKESKSTLSRKRILEGAQDLILARGFSAMTVDAICQSADITKGGFFHHFANKEALGEAVLAKFWNDAEERQLSAAYRNETDPVKYLEGYLSNAIEAYKDPVLQKGCMLAIFTMELAESNEALFKSASQYFDNWRTEFMAMLERAFATANSSIDVQSWGDLYISTLEGSLLLAKAKNDPKAITRALTLYKSLLMSSLVD</sequence>
<dbReference type="PROSITE" id="PS01081">
    <property type="entry name" value="HTH_TETR_1"/>
    <property type="match status" value="1"/>
</dbReference>
<dbReference type="GO" id="GO:0003677">
    <property type="term" value="F:DNA binding"/>
    <property type="evidence" value="ECO:0007669"/>
    <property type="project" value="UniProtKB-UniRule"/>
</dbReference>
<dbReference type="AlphaFoldDB" id="C6WY84"/>
<dbReference type="RefSeq" id="WP_012777437.1">
    <property type="nucleotide sequence ID" value="NC_012968.1"/>
</dbReference>
<dbReference type="HOGENOM" id="CLU_069356_28_1_4"/>
<dbReference type="Proteomes" id="UP000002742">
    <property type="component" value="Chromosome"/>
</dbReference>
<dbReference type="PANTHER" id="PTHR47506:SF1">
    <property type="entry name" value="HTH-TYPE TRANSCRIPTIONAL REGULATOR YJDC"/>
    <property type="match status" value="1"/>
</dbReference>
<evidence type="ECO:0000256" key="4">
    <source>
        <dbReference type="ARBA" id="ARBA00023163"/>
    </source>
</evidence>
<evidence type="ECO:0000256" key="3">
    <source>
        <dbReference type="ARBA" id="ARBA00023125"/>
    </source>
</evidence>
<dbReference type="InterPro" id="IPR036271">
    <property type="entry name" value="Tet_transcr_reg_TetR-rel_C_sf"/>
</dbReference>
<dbReference type="Gene3D" id="1.10.357.10">
    <property type="entry name" value="Tetracycline Repressor, domain 2"/>
    <property type="match status" value="1"/>
</dbReference>
<dbReference type="InterPro" id="IPR001647">
    <property type="entry name" value="HTH_TetR"/>
</dbReference>
<proteinExistence type="predicted"/>
<reference evidence="7 8" key="2">
    <citation type="journal article" date="2011" name="J. Bacteriol.">
        <title>Genomes of three methylotrophs from a single niche uncover genetic and metabolic divergence of Methylophilaceae.</title>
        <authorList>
            <person name="Lapidus A."/>
            <person name="Clum A."/>
            <person name="Labutti K."/>
            <person name="Kaluzhnaya M.G."/>
            <person name="Lim S."/>
            <person name="Beck D.A."/>
            <person name="Glavina Del Rio T."/>
            <person name="Nolan M."/>
            <person name="Mavromatis K."/>
            <person name="Huntemann M."/>
            <person name="Lucas S."/>
            <person name="Lidstrom M.E."/>
            <person name="Ivanova N."/>
            <person name="Chistoserdova L."/>
        </authorList>
    </citation>
    <scope>NUCLEOTIDE SEQUENCE [LARGE SCALE GENOMIC DNA]</scope>
    <source>
        <strain evidence="8">JLW8 / ATCC BAA-1282 / DSM 17540</strain>
    </source>
</reference>
<dbReference type="STRING" id="583345.Mmol_0069"/>